<accession>K0TQ36</accession>
<feature type="region of interest" description="Disordered" evidence="3">
    <location>
        <begin position="45"/>
        <end position="130"/>
    </location>
</feature>
<reference evidence="5 6" key="1">
    <citation type="journal article" date="2012" name="Genome Biol.">
        <title>Genome and low-iron response of an oceanic diatom adapted to chronic iron limitation.</title>
        <authorList>
            <person name="Lommer M."/>
            <person name="Specht M."/>
            <person name="Roy A.S."/>
            <person name="Kraemer L."/>
            <person name="Andreson R."/>
            <person name="Gutowska M.A."/>
            <person name="Wolf J."/>
            <person name="Bergner S.V."/>
            <person name="Schilhabel M.B."/>
            <person name="Klostermeier U.C."/>
            <person name="Beiko R.G."/>
            <person name="Rosenstiel P."/>
            <person name="Hippler M."/>
            <person name="Laroche J."/>
        </authorList>
    </citation>
    <scope>NUCLEOTIDE SEQUENCE [LARGE SCALE GENOMIC DNA]</scope>
    <source>
        <strain evidence="5 6">CCMP1005</strain>
    </source>
</reference>
<evidence type="ECO:0000256" key="1">
    <source>
        <dbReference type="ARBA" id="ARBA00022572"/>
    </source>
</evidence>
<dbReference type="PANTHER" id="PTHR48010">
    <property type="entry name" value="OS05G0588300 PROTEIN"/>
    <property type="match status" value="1"/>
</dbReference>
<dbReference type="SUPFAM" id="SSF52058">
    <property type="entry name" value="L domain-like"/>
    <property type="match status" value="1"/>
</dbReference>
<protein>
    <recommendedName>
        <fullName evidence="4">Kringle domain-containing protein</fullName>
    </recommendedName>
</protein>
<dbReference type="PANTHER" id="PTHR48010:SF58">
    <property type="entry name" value="RECEPTOR PROTEIN KINASE-LIKE PROTEIN ZAR1"/>
    <property type="match status" value="1"/>
</dbReference>
<sequence length="755" mass="82291">MGRHGSSAAAHQIINKASIFYPDSVDAEVAEGSTPGALGAEVANMKAVSNRQGEEESQTLFGDGHIDRNDFDDHDENEDHEHWMETSERPSGGPSRSLYPTVSPSPTAGPSTSAAPTTVPSSVPTVESHCEGSDPETCGCWSVDQGDYRGTIAVTAEGEECGRWENGGGHNPADYPHSGLEENYCRNPIPNYLGHRKAFCRGAYNFIDEPCDVPYCFPLPSSCDGMDFVTGDDNSNERKAACDYSRCLEGTGDYDGGTISVTRKDAHPHCSCPFEIWNCQFGNSADTCQNTLKWRISHECCLEKSDDPNWTYKDSSCDCSTKPDCENGNARQCLGYAENCCYESDDACKCKYKTKACRLAMEAQDIEGQKIWCNDARDTCCGKNYDVGQCKCDFWEPLCMDPDLLSSWNKEGDGSVCTMRQGELDDGTDIPPDVAISCCSAVNGYHCGCDLKRAIRAIYTETGGDNWHNSIGWMSDEVSHCQWGGITCDDDGHVKQVKIRNNRLSGEFPSNHLSLLYKLEVLDLANNALRGTLAGTSVNPYVGAVVDASLFSNLRQLRHVDVSSNILSGEVDVLFAPALVHANFSNNKFTSINPFKRFKPSHNTLRECDVSHNSIKQSADTIWTNVPTNLERLVLSFNAIFGTLPSPLEKLESLQHLTMASNHLSGELPDLSASFPNIKDVDLSNQQGENGGFSGPIPVTLNWITNLPTLSILNLGGNRLSNEIPALLGNMQLKHLDLSDNAITGTIPAGLSKLA</sequence>
<evidence type="ECO:0000256" key="2">
    <source>
        <dbReference type="ARBA" id="ARBA00023157"/>
    </source>
</evidence>
<evidence type="ECO:0000256" key="3">
    <source>
        <dbReference type="SAM" id="MobiDB-lite"/>
    </source>
</evidence>
<dbReference type="InterPro" id="IPR001611">
    <property type="entry name" value="Leu-rich_rpt"/>
</dbReference>
<dbReference type="Gene3D" id="3.80.10.10">
    <property type="entry name" value="Ribonuclease Inhibitor"/>
    <property type="match status" value="2"/>
</dbReference>
<dbReference type="EMBL" id="AGNL01002974">
    <property type="protein sequence ID" value="EJK75362.1"/>
    <property type="molecule type" value="Genomic_DNA"/>
</dbReference>
<evidence type="ECO:0000313" key="5">
    <source>
        <dbReference type="EMBL" id="EJK75362.1"/>
    </source>
</evidence>
<keyword evidence="2" id="KW-1015">Disulfide bond</keyword>
<gene>
    <name evidence="5" type="ORF">THAOC_02915</name>
</gene>
<dbReference type="InterPro" id="IPR038178">
    <property type="entry name" value="Kringle_sf"/>
</dbReference>
<dbReference type="PROSITE" id="PS50070">
    <property type="entry name" value="KRINGLE_2"/>
    <property type="match status" value="1"/>
</dbReference>
<dbReference type="InterPro" id="IPR050994">
    <property type="entry name" value="At_inactive_RLKs"/>
</dbReference>
<dbReference type="Pfam" id="PF00560">
    <property type="entry name" value="LRR_1"/>
    <property type="match status" value="3"/>
</dbReference>
<dbReference type="InterPro" id="IPR000001">
    <property type="entry name" value="Kringle"/>
</dbReference>
<dbReference type="SMART" id="SM00130">
    <property type="entry name" value="KR"/>
    <property type="match status" value="1"/>
</dbReference>
<proteinExistence type="predicted"/>
<dbReference type="SUPFAM" id="SSF57440">
    <property type="entry name" value="Kringle-like"/>
    <property type="match status" value="1"/>
</dbReference>
<feature type="non-terminal residue" evidence="5">
    <location>
        <position position="755"/>
    </location>
</feature>
<dbReference type="OrthoDB" id="676979at2759"/>
<organism evidence="5 6">
    <name type="scientific">Thalassiosira oceanica</name>
    <name type="common">Marine diatom</name>
    <dbReference type="NCBI Taxonomy" id="159749"/>
    <lineage>
        <taxon>Eukaryota</taxon>
        <taxon>Sar</taxon>
        <taxon>Stramenopiles</taxon>
        <taxon>Ochrophyta</taxon>
        <taxon>Bacillariophyta</taxon>
        <taxon>Coscinodiscophyceae</taxon>
        <taxon>Thalassiosirophycidae</taxon>
        <taxon>Thalassiosirales</taxon>
        <taxon>Thalassiosiraceae</taxon>
        <taxon>Thalassiosira</taxon>
    </lineage>
</organism>
<comment type="caution">
    <text evidence="5">The sequence shown here is derived from an EMBL/GenBank/DDBJ whole genome shotgun (WGS) entry which is preliminary data.</text>
</comment>
<dbReference type="Gene3D" id="2.40.20.10">
    <property type="entry name" value="Plasminogen Kringle 4"/>
    <property type="match status" value="1"/>
</dbReference>
<dbReference type="AlphaFoldDB" id="K0TQ36"/>
<dbReference type="InterPro" id="IPR032675">
    <property type="entry name" value="LRR_dom_sf"/>
</dbReference>
<keyword evidence="1" id="KW-0420">Kringle</keyword>
<feature type="domain" description="Kringle" evidence="4">
    <location>
        <begin position="139"/>
        <end position="247"/>
    </location>
</feature>
<evidence type="ECO:0000313" key="6">
    <source>
        <dbReference type="Proteomes" id="UP000266841"/>
    </source>
</evidence>
<feature type="compositionally biased region" description="Basic and acidic residues" evidence="3">
    <location>
        <begin position="64"/>
        <end position="88"/>
    </location>
</feature>
<name>K0TQ36_THAOC</name>
<dbReference type="Proteomes" id="UP000266841">
    <property type="component" value="Unassembled WGS sequence"/>
</dbReference>
<keyword evidence="6" id="KW-1185">Reference proteome</keyword>
<dbReference type="InterPro" id="IPR013806">
    <property type="entry name" value="Kringle-like"/>
</dbReference>
<feature type="compositionally biased region" description="Low complexity" evidence="3">
    <location>
        <begin position="100"/>
        <end position="126"/>
    </location>
</feature>
<evidence type="ECO:0000259" key="4">
    <source>
        <dbReference type="PROSITE" id="PS50070"/>
    </source>
</evidence>